<name>A0A410T811_9CAUD</name>
<dbReference type="EMBL" id="MK224498">
    <property type="protein sequence ID" value="QAU05040.1"/>
    <property type="molecule type" value="Genomic_DNA"/>
</dbReference>
<keyword evidence="2" id="KW-1185">Reference proteome</keyword>
<evidence type="ECO:0000313" key="1">
    <source>
        <dbReference type="EMBL" id="QAU05040.1"/>
    </source>
</evidence>
<accession>A0A410T811</accession>
<dbReference type="Proteomes" id="UP000289163">
    <property type="component" value="Segment"/>
</dbReference>
<sequence>MARFAQHCQILHSDKHNTFHERLDILYSLQGEFSRLVVDLDVSLRSFLSTLLAYVAPYSGIPELALFIGVGYLDSSGFSKLKLDWVLRPKVAANATSDPTQERGFGLPDAREVFPRARPYAHSAPPKSTPSLAITALQSTLSPAQRCMWAQSQYICMISTASLVCSVSSHAV</sequence>
<evidence type="ECO:0000313" key="2">
    <source>
        <dbReference type="Proteomes" id="UP000289163"/>
    </source>
</evidence>
<gene>
    <name evidence="1" type="ORF">Henu5_gp9</name>
</gene>
<proteinExistence type="predicted"/>
<organism evidence="1 2">
    <name type="scientific">Pseudomonas phage Henu5</name>
    <dbReference type="NCBI Taxonomy" id="2499902"/>
    <lineage>
        <taxon>Viruses</taxon>
        <taxon>Duplodnaviria</taxon>
        <taxon>Heunggongvirae</taxon>
        <taxon>Uroviricota</taxon>
        <taxon>Caudoviricetes</taxon>
        <taxon>Vandenendeviridae</taxon>
        <taxon>Skurskavirinae</taxon>
        <taxon>Pakpunavirus</taxon>
        <taxon>Pakpunavirus Henu5</taxon>
    </lineage>
</organism>
<reference evidence="1 2" key="1">
    <citation type="submission" date="2018-11" db="EMBL/GenBank/DDBJ databases">
        <authorList>
            <person name="Teng T."/>
        </authorList>
    </citation>
    <scope>NUCLEOTIDE SEQUENCE [LARGE SCALE GENOMIC DNA]</scope>
</reference>
<protein>
    <submittedName>
        <fullName evidence="1">Uncharacterized protein</fullName>
    </submittedName>
</protein>